<evidence type="ECO:0000313" key="1">
    <source>
        <dbReference type="EMBL" id="KAF9072429.1"/>
    </source>
</evidence>
<evidence type="ECO:0000313" key="2">
    <source>
        <dbReference type="Proteomes" id="UP000772434"/>
    </source>
</evidence>
<gene>
    <name evidence="1" type="ORF">BDP27DRAFT_413084</name>
</gene>
<keyword evidence="2" id="KW-1185">Reference proteome</keyword>
<dbReference type="Proteomes" id="UP000772434">
    <property type="component" value="Unassembled WGS sequence"/>
</dbReference>
<sequence length="452" mass="51164">MSLKYLVDILPSSESLDKSLSPYESSTLTLATFSSSVGYIQRALLGYDSSNSYACLAVASLGRPLTEPKCHINYLPVELLREIFILCLPDETWTHLLNASDPPAPYPPCQLTLSQVCSYWRRVALSFPDLWSTIIVISPGPCHVPLVELWLERSGQLPLTFYIDNRNCDTWEKECASITAAEDVIYLLRPHVRRWKSATFKLFARLQPLSWSAAHPSGCLSLLESLMGLPSDCFSLLETLHFDVDEYLCRYHSESIKQIGEMFLSSSLTQLKEVEWKTRKFLHHDTLVFPANLTHLSGDFVLDTSFLSALSELKNLHFLRLNGSCNWDRFRYEQPLTLDKLHTLDLRTASSTQSLLNLIVAPNLTVLAIGTPFPEDNYAALPLFLTRCRCNLKTFSYFSSTAYHTHISQLYGLRAPLLEGSIFVALCRFTLGTRCRMRKRRSAANGVILDES</sequence>
<accession>A0A9P5Q053</accession>
<dbReference type="OrthoDB" id="3217549at2759"/>
<proteinExistence type="predicted"/>
<dbReference type="AlphaFoldDB" id="A0A9P5Q053"/>
<evidence type="ECO:0008006" key="3">
    <source>
        <dbReference type="Google" id="ProtNLM"/>
    </source>
</evidence>
<protein>
    <recommendedName>
        <fullName evidence="3">F-box domain-containing protein</fullName>
    </recommendedName>
</protein>
<comment type="caution">
    <text evidence="1">The sequence shown here is derived from an EMBL/GenBank/DDBJ whole genome shotgun (WGS) entry which is preliminary data.</text>
</comment>
<name>A0A9P5Q053_9AGAR</name>
<dbReference type="EMBL" id="JADNRY010000024">
    <property type="protein sequence ID" value="KAF9072429.1"/>
    <property type="molecule type" value="Genomic_DNA"/>
</dbReference>
<organism evidence="1 2">
    <name type="scientific">Rhodocollybia butyracea</name>
    <dbReference type="NCBI Taxonomy" id="206335"/>
    <lineage>
        <taxon>Eukaryota</taxon>
        <taxon>Fungi</taxon>
        <taxon>Dikarya</taxon>
        <taxon>Basidiomycota</taxon>
        <taxon>Agaricomycotina</taxon>
        <taxon>Agaricomycetes</taxon>
        <taxon>Agaricomycetidae</taxon>
        <taxon>Agaricales</taxon>
        <taxon>Marasmiineae</taxon>
        <taxon>Omphalotaceae</taxon>
        <taxon>Rhodocollybia</taxon>
    </lineage>
</organism>
<dbReference type="Gene3D" id="1.20.1280.50">
    <property type="match status" value="1"/>
</dbReference>
<reference evidence="1" key="1">
    <citation type="submission" date="2020-11" db="EMBL/GenBank/DDBJ databases">
        <authorList>
            <consortium name="DOE Joint Genome Institute"/>
            <person name="Ahrendt S."/>
            <person name="Riley R."/>
            <person name="Andreopoulos W."/>
            <person name="Labutti K."/>
            <person name="Pangilinan J."/>
            <person name="Ruiz-Duenas F.J."/>
            <person name="Barrasa J.M."/>
            <person name="Sanchez-Garcia M."/>
            <person name="Camarero S."/>
            <person name="Miyauchi S."/>
            <person name="Serrano A."/>
            <person name="Linde D."/>
            <person name="Babiker R."/>
            <person name="Drula E."/>
            <person name="Ayuso-Fernandez I."/>
            <person name="Pacheco R."/>
            <person name="Padilla G."/>
            <person name="Ferreira P."/>
            <person name="Barriuso J."/>
            <person name="Kellner H."/>
            <person name="Castanera R."/>
            <person name="Alfaro M."/>
            <person name="Ramirez L."/>
            <person name="Pisabarro A.G."/>
            <person name="Kuo A."/>
            <person name="Tritt A."/>
            <person name="Lipzen A."/>
            <person name="He G."/>
            <person name="Yan M."/>
            <person name="Ng V."/>
            <person name="Cullen D."/>
            <person name="Martin F."/>
            <person name="Rosso M.-N."/>
            <person name="Henrissat B."/>
            <person name="Hibbett D."/>
            <person name="Martinez A.T."/>
            <person name="Grigoriev I.V."/>
        </authorList>
    </citation>
    <scope>NUCLEOTIDE SEQUENCE</scope>
    <source>
        <strain evidence="1">AH 40177</strain>
    </source>
</reference>